<dbReference type="InterPro" id="IPR020013">
    <property type="entry name" value="Flagellar_FlgE/F/G"/>
</dbReference>
<feature type="domain" description="Flagellar hook protein FlgE/F/G-like D1" evidence="10">
    <location>
        <begin position="88"/>
        <end position="136"/>
    </location>
</feature>
<proteinExistence type="inferred from homology"/>
<comment type="similarity">
    <text evidence="2 5">Belongs to the flagella basal body rod proteins family.</text>
</comment>
<evidence type="ECO:0000256" key="6">
    <source>
        <dbReference type="SAM" id="MobiDB-lite"/>
    </source>
</evidence>
<dbReference type="Pfam" id="PF06429">
    <property type="entry name" value="Flg_bbr_C"/>
    <property type="match status" value="1"/>
</dbReference>
<feature type="domain" description="Flagellar hook protein FlgE D2" evidence="9">
    <location>
        <begin position="214"/>
        <end position="338"/>
    </location>
</feature>
<keyword evidence="11" id="KW-0966">Cell projection</keyword>
<dbReference type="PANTHER" id="PTHR30435:SF1">
    <property type="entry name" value="FLAGELLAR HOOK PROTEIN FLGE"/>
    <property type="match status" value="1"/>
</dbReference>
<dbReference type="RefSeq" id="WP_011526649.1">
    <property type="nucleotide sequence ID" value="NC_008011.1"/>
</dbReference>
<dbReference type="InterPro" id="IPR011491">
    <property type="entry name" value="FlgE_D2"/>
</dbReference>
<evidence type="ECO:0000256" key="4">
    <source>
        <dbReference type="ARBA" id="ARBA00023143"/>
    </source>
</evidence>
<evidence type="ECO:0000259" key="7">
    <source>
        <dbReference type="Pfam" id="PF00460"/>
    </source>
</evidence>
<dbReference type="GO" id="GO:0005829">
    <property type="term" value="C:cytosol"/>
    <property type="evidence" value="ECO:0007669"/>
    <property type="project" value="TreeGrafter"/>
</dbReference>
<organism evidence="11 12">
    <name type="scientific">Lawsonia intracellularis (strain PHE/MN1-00)</name>
    <dbReference type="NCBI Taxonomy" id="363253"/>
    <lineage>
        <taxon>Bacteria</taxon>
        <taxon>Pseudomonadati</taxon>
        <taxon>Thermodesulfobacteriota</taxon>
        <taxon>Desulfovibrionia</taxon>
        <taxon>Desulfovibrionales</taxon>
        <taxon>Desulfovibrionaceae</taxon>
        <taxon>Lawsonia</taxon>
    </lineage>
</organism>
<comment type="function">
    <text evidence="5">A flexible structure which links the flagellar filament to the drive apparatus in the basal body.</text>
</comment>
<evidence type="ECO:0000256" key="5">
    <source>
        <dbReference type="RuleBase" id="RU362116"/>
    </source>
</evidence>
<evidence type="ECO:0000256" key="2">
    <source>
        <dbReference type="ARBA" id="ARBA00009677"/>
    </source>
</evidence>
<feature type="domain" description="Flagellar basal-body/hook protein C-terminal" evidence="8">
    <location>
        <begin position="646"/>
        <end position="688"/>
    </location>
</feature>
<accession>Q1MQV7</accession>
<dbReference type="AlphaFoldDB" id="Q1MQV7"/>
<keyword evidence="4 5" id="KW-0975">Bacterial flagellum</keyword>
<dbReference type="PROSITE" id="PS00588">
    <property type="entry name" value="FLAGELLA_BB_ROD"/>
    <property type="match status" value="1"/>
</dbReference>
<dbReference type="InterPro" id="IPR001444">
    <property type="entry name" value="Flag_bb_rod_N"/>
</dbReference>
<dbReference type="EMBL" id="AM180252">
    <property type="protein sequence ID" value="CAJ54620.1"/>
    <property type="molecule type" value="Genomic_DNA"/>
</dbReference>
<dbReference type="GO" id="GO:0009424">
    <property type="term" value="C:bacterial-type flagellum hook"/>
    <property type="evidence" value="ECO:0007669"/>
    <property type="project" value="TreeGrafter"/>
</dbReference>
<dbReference type="OrthoDB" id="9804559at2"/>
<dbReference type="KEGG" id="lip:LI0566"/>
<dbReference type="Pfam" id="PF00460">
    <property type="entry name" value="Flg_bb_rod"/>
    <property type="match status" value="1"/>
</dbReference>
<sequence>MSLTAGMWTGVSGLLSHGEKMNVIGNNIANVNTVGFKGQRMDFADFIYQDGFSTAGITQIGRGVGIGAVMGNFGQGSFETTTEATDLAIGGRGFFKVKPQGSETSYYTRAGNFRFNNDGYLVDPHGYALQGWKIDNTEGPQRISGGVNPGTNTSQIMGTGEPTDIRLDTWTVAPLQTTNVSFNVNLSSDKSGDKSQNVNSPFTSLFNIWNGKQPSEPNNPPMPESAYSYQTSIKVYDEAGGTHTLTVYFDQVSPKDYKGGGSGESVWEYVVTMDPSEDNRQVSVGGNIVDIKDTKAAGMLMSGTLSFDSSGKLANQSAYSLNGSRKPAVDPATGALINGNGFTIDRDGNAIPILNIDNPAENFYPAEVSNNGFPMIVANFTGVPGKNTAGSVGDATTFFTEIDFGLKATDLDNTWKNANEPLSSLSYKKTHNPMDVAGGWTVGGYKTPAPSVTELGMAQILENPAGVMPQYYFGNPNYDNTVPQSPPYVYKNEASYQAAYKTALTAAGGTAADIKKEHWPHNAASGILEANDPPNVKDLANMNGTPNRLSNAFTNYAGGSSTKSASQNGYGFGDLMNYSVNAEGVLFGVYSNGVQLPLYQVALYDFNSKQGLRREGGNLFSQTRESGDPSSGAANTSGFGSINANTLEGSNVDISTEFVSMIATQRGFQSNSKIVTTIDQMLETVVNMKR</sequence>
<evidence type="ECO:0000256" key="3">
    <source>
        <dbReference type="ARBA" id="ARBA00019015"/>
    </source>
</evidence>
<dbReference type="InterPro" id="IPR019776">
    <property type="entry name" value="Flagellar_basal_body_rod_CS"/>
</dbReference>
<dbReference type="InterPro" id="IPR053967">
    <property type="entry name" value="LlgE_F_G-like_D1"/>
</dbReference>
<keyword evidence="12" id="KW-1185">Reference proteome</keyword>
<dbReference type="HOGENOM" id="CLU_013687_2_1_7"/>
<evidence type="ECO:0000256" key="1">
    <source>
        <dbReference type="ARBA" id="ARBA00004117"/>
    </source>
</evidence>
<dbReference type="InterPro" id="IPR037925">
    <property type="entry name" value="FlgE/F/G-like"/>
</dbReference>
<dbReference type="STRING" id="363253.LI0566"/>
<dbReference type="NCBIfam" id="TIGR03506">
    <property type="entry name" value="FlgEFG_subfam"/>
    <property type="match status" value="2"/>
</dbReference>
<dbReference type="InterPro" id="IPR037058">
    <property type="entry name" value="Falgellar_hook_FlgE_sf"/>
</dbReference>
<gene>
    <name evidence="11" type="primary">flgE</name>
    <name evidence="11" type="ordered locus">LI0566</name>
</gene>
<evidence type="ECO:0000313" key="11">
    <source>
        <dbReference type="EMBL" id="CAJ54620.1"/>
    </source>
</evidence>
<dbReference type="Proteomes" id="UP000002430">
    <property type="component" value="Chromosome"/>
</dbReference>
<dbReference type="SUPFAM" id="SSF117143">
    <property type="entry name" value="Flagellar hook protein flgE"/>
    <property type="match status" value="2"/>
</dbReference>
<reference evidence="11 12" key="1">
    <citation type="submission" date="2005-11" db="EMBL/GenBank/DDBJ databases">
        <title>The complete genome sequence of Lawsonia intracellularis: the causative agent of proliferative enteropathy.</title>
        <authorList>
            <person name="Kaur K."/>
            <person name="Zhang Q."/>
            <person name="Beckler D."/>
            <person name="Munir S."/>
            <person name="Li L."/>
            <person name="Kinsley K."/>
            <person name="Herron L."/>
            <person name="Peterson A."/>
            <person name="May B."/>
            <person name="Singh S."/>
            <person name="Gebhart C."/>
            <person name="Kapur V."/>
        </authorList>
    </citation>
    <scope>NUCLEOTIDE SEQUENCE [LARGE SCALE GENOMIC DNA]</scope>
    <source>
        <strain evidence="11 12">PHE/MN1-00</strain>
    </source>
</reference>
<protein>
    <recommendedName>
        <fullName evidence="3 5">Flagellar hook protein FlgE</fullName>
    </recommendedName>
</protein>
<feature type="region of interest" description="Disordered" evidence="6">
    <location>
        <begin position="619"/>
        <end position="639"/>
    </location>
</feature>
<evidence type="ECO:0000259" key="10">
    <source>
        <dbReference type="Pfam" id="PF22692"/>
    </source>
</evidence>
<dbReference type="Pfam" id="PF22692">
    <property type="entry name" value="LlgE_F_G_D1"/>
    <property type="match status" value="1"/>
</dbReference>
<name>Q1MQV7_LAWIP</name>
<dbReference type="Gene3D" id="2.60.98.20">
    <property type="entry name" value="Flagellar hook protein FlgE"/>
    <property type="match status" value="1"/>
</dbReference>
<keyword evidence="11" id="KW-0282">Flagellum</keyword>
<dbReference type="InterPro" id="IPR010930">
    <property type="entry name" value="Flg_bb/hook_C_dom"/>
</dbReference>
<dbReference type="PANTHER" id="PTHR30435">
    <property type="entry name" value="FLAGELLAR PROTEIN"/>
    <property type="match status" value="1"/>
</dbReference>
<dbReference type="GO" id="GO:0009425">
    <property type="term" value="C:bacterial-type flagellum basal body"/>
    <property type="evidence" value="ECO:0007669"/>
    <property type="project" value="UniProtKB-SubCell"/>
</dbReference>
<comment type="subcellular location">
    <subcellularLocation>
        <location evidence="1 5">Bacterial flagellum basal body</location>
    </subcellularLocation>
</comment>
<feature type="domain" description="Flagellar basal body rod protein N-terminal" evidence="7">
    <location>
        <begin position="9"/>
        <end position="37"/>
    </location>
</feature>
<keyword evidence="11" id="KW-0969">Cilium</keyword>
<dbReference type="GO" id="GO:0071978">
    <property type="term" value="P:bacterial-type flagellum-dependent swarming motility"/>
    <property type="evidence" value="ECO:0007669"/>
    <property type="project" value="TreeGrafter"/>
</dbReference>
<evidence type="ECO:0000259" key="8">
    <source>
        <dbReference type="Pfam" id="PF06429"/>
    </source>
</evidence>
<dbReference type="Pfam" id="PF07559">
    <property type="entry name" value="FlgE_D2"/>
    <property type="match status" value="1"/>
</dbReference>
<evidence type="ECO:0000259" key="9">
    <source>
        <dbReference type="Pfam" id="PF07559"/>
    </source>
</evidence>
<evidence type="ECO:0000313" key="12">
    <source>
        <dbReference type="Proteomes" id="UP000002430"/>
    </source>
</evidence>
<dbReference type="eggNOG" id="COG1749">
    <property type="taxonomic scope" value="Bacteria"/>
</dbReference>